<dbReference type="Proteomes" id="UP000571854">
    <property type="component" value="Unassembled WGS sequence"/>
</dbReference>
<gene>
    <name evidence="1" type="ORF">HNP88_000664</name>
</gene>
<comment type="caution">
    <text evidence="1">The sequence shown here is derived from an EMBL/GenBank/DDBJ whole genome shotgun (WGS) entry which is preliminary data.</text>
</comment>
<organism evidence="1 2">
    <name type="scientific">Methanococcus maripaludis</name>
    <name type="common">Methanococcus deltae</name>
    <dbReference type="NCBI Taxonomy" id="39152"/>
    <lineage>
        <taxon>Archaea</taxon>
        <taxon>Methanobacteriati</taxon>
        <taxon>Methanobacteriota</taxon>
        <taxon>Methanomada group</taxon>
        <taxon>Methanococci</taxon>
        <taxon>Methanococcales</taxon>
        <taxon>Methanococcaceae</taxon>
        <taxon>Methanococcus</taxon>
    </lineage>
</organism>
<evidence type="ECO:0000313" key="2">
    <source>
        <dbReference type="Proteomes" id="UP000571854"/>
    </source>
</evidence>
<protein>
    <submittedName>
        <fullName evidence="1">Uncharacterized protein</fullName>
    </submittedName>
</protein>
<reference evidence="1 2" key="1">
    <citation type="submission" date="2020-07" db="EMBL/GenBank/DDBJ databases">
        <title>Genomic Encyclopedia of Type Strains, Phase IV (KMG-V): Genome sequencing to study the core and pangenomes of soil and plant-associated prokaryotes.</title>
        <authorList>
            <person name="Whitman W."/>
        </authorList>
    </citation>
    <scope>NUCLEOTIDE SEQUENCE [LARGE SCALE GENOMIC DNA]</scope>
    <source>
        <strain evidence="1 2">A5</strain>
    </source>
</reference>
<evidence type="ECO:0000313" key="1">
    <source>
        <dbReference type="EMBL" id="MBA2846480.1"/>
    </source>
</evidence>
<dbReference type="AlphaFoldDB" id="A0A7J9NN49"/>
<dbReference type="EMBL" id="JACDUJ010000001">
    <property type="protein sequence ID" value="MBA2846480.1"/>
    <property type="molecule type" value="Genomic_DNA"/>
</dbReference>
<sequence length="141" mass="15851">MGVLDFEKLPKPARLNLSYGRVVAYPHKKSGNPEDSIINEFDPKHAGYVLIESYANCSSRDISKQVHLTHMDVLTIIKAYEEDERFKAAIDEGYHRNALDELRRLKSTGASLTTLQSAGKDYGLCDGEIVDVFQSGYHCKE</sequence>
<proteinExistence type="predicted"/>
<dbReference type="RefSeq" id="WP_181491956.1">
    <property type="nucleotide sequence ID" value="NZ_JACDUJ010000001.1"/>
</dbReference>
<accession>A0A7J9NN49</accession>
<name>A0A7J9NN49_METMI</name>